<dbReference type="RefSeq" id="WP_126771281.1">
    <property type="nucleotide sequence ID" value="NZ_JANQBU010000001.1"/>
</dbReference>
<proteinExistence type="predicted"/>
<keyword evidence="3" id="KW-1185">Reference proteome</keyword>
<gene>
    <name evidence="2" type="ORF">CWI70_05555</name>
</gene>
<keyword evidence="1" id="KW-0812">Transmembrane</keyword>
<dbReference type="Proteomes" id="UP000287649">
    <property type="component" value="Unassembled WGS sequence"/>
</dbReference>
<protein>
    <submittedName>
        <fullName evidence="2">Uncharacterized protein</fullName>
    </submittedName>
</protein>
<feature type="transmembrane region" description="Helical" evidence="1">
    <location>
        <begin position="48"/>
        <end position="68"/>
    </location>
</feature>
<feature type="transmembrane region" description="Helical" evidence="1">
    <location>
        <begin position="80"/>
        <end position="102"/>
    </location>
</feature>
<feature type="transmembrane region" description="Helical" evidence="1">
    <location>
        <begin position="22"/>
        <end position="41"/>
    </location>
</feature>
<dbReference type="EMBL" id="PIPX01000001">
    <property type="protein sequence ID" value="RUO56216.1"/>
    <property type="molecule type" value="Genomic_DNA"/>
</dbReference>
<dbReference type="AlphaFoldDB" id="A0A432Y5U9"/>
<evidence type="ECO:0000313" key="2">
    <source>
        <dbReference type="EMBL" id="RUO56216.1"/>
    </source>
</evidence>
<organism evidence="2 3">
    <name type="scientific">Pseudidiomarina homiensis</name>
    <dbReference type="NCBI Taxonomy" id="364198"/>
    <lineage>
        <taxon>Bacteria</taxon>
        <taxon>Pseudomonadati</taxon>
        <taxon>Pseudomonadota</taxon>
        <taxon>Gammaproteobacteria</taxon>
        <taxon>Alteromonadales</taxon>
        <taxon>Idiomarinaceae</taxon>
        <taxon>Pseudidiomarina</taxon>
    </lineage>
</organism>
<name>A0A432Y5U9_9GAMM</name>
<evidence type="ECO:0000256" key="1">
    <source>
        <dbReference type="SAM" id="Phobius"/>
    </source>
</evidence>
<keyword evidence="1" id="KW-0472">Membrane</keyword>
<sequence length="125" mass="13307">MKLLLILCACVALLTAFWVANMFVWLFVGLGLICALSLGIVQRHSELSSLVASAFFIASGFTSLHVTITSMASSSVSPQVTTFAAPVVLILMSSLLFCVAMVERHAAMSDDAPVSTKATLKRQVL</sequence>
<keyword evidence="1" id="KW-1133">Transmembrane helix</keyword>
<reference evidence="3" key="1">
    <citation type="journal article" date="2018" name="Front. Microbiol.">
        <title>Genome-Based Analysis Reveals the Taxonomy and Diversity of the Family Idiomarinaceae.</title>
        <authorList>
            <person name="Liu Y."/>
            <person name="Lai Q."/>
            <person name="Shao Z."/>
        </authorList>
    </citation>
    <scope>NUCLEOTIDE SEQUENCE [LARGE SCALE GENOMIC DNA]</scope>
    <source>
        <strain evidence="3">PO-M2</strain>
    </source>
</reference>
<accession>A0A432Y5U9</accession>
<evidence type="ECO:0000313" key="3">
    <source>
        <dbReference type="Proteomes" id="UP000287649"/>
    </source>
</evidence>
<comment type="caution">
    <text evidence="2">The sequence shown here is derived from an EMBL/GenBank/DDBJ whole genome shotgun (WGS) entry which is preliminary data.</text>
</comment>
<dbReference type="OrthoDB" id="9869211at2"/>